<dbReference type="InterPro" id="IPR050920">
    <property type="entry name" value="Nematode_rcpt-like_delta"/>
</dbReference>
<evidence type="ECO:0000313" key="8">
    <source>
        <dbReference type="Proteomes" id="UP001328107"/>
    </source>
</evidence>
<evidence type="ECO:0000256" key="3">
    <source>
        <dbReference type="ARBA" id="ARBA00022692"/>
    </source>
</evidence>
<dbReference type="PANTHER" id="PTHR22945">
    <property type="entry name" value="SERPENTINE RECEPTOR, CLASS D DELTA"/>
    <property type="match status" value="1"/>
</dbReference>
<comment type="caution">
    <text evidence="7">The sequence shown here is derived from an EMBL/GenBank/DDBJ whole genome shotgun (WGS) entry which is preliminary data.</text>
</comment>
<proteinExistence type="inferred from homology"/>
<evidence type="ECO:0000256" key="4">
    <source>
        <dbReference type="ARBA" id="ARBA00022989"/>
    </source>
</evidence>
<organism evidence="7 8">
    <name type="scientific">Pristionchus mayeri</name>
    <dbReference type="NCBI Taxonomy" id="1317129"/>
    <lineage>
        <taxon>Eukaryota</taxon>
        <taxon>Metazoa</taxon>
        <taxon>Ecdysozoa</taxon>
        <taxon>Nematoda</taxon>
        <taxon>Chromadorea</taxon>
        <taxon>Rhabditida</taxon>
        <taxon>Rhabditina</taxon>
        <taxon>Diplogasteromorpha</taxon>
        <taxon>Diplogasteroidea</taxon>
        <taxon>Neodiplogasteridae</taxon>
        <taxon>Pristionchus</taxon>
    </lineage>
</organism>
<feature type="non-terminal residue" evidence="7">
    <location>
        <position position="1"/>
    </location>
</feature>
<feature type="transmembrane region" description="Helical" evidence="6">
    <location>
        <begin position="206"/>
        <end position="224"/>
    </location>
</feature>
<feature type="transmembrane region" description="Helical" evidence="6">
    <location>
        <begin position="282"/>
        <end position="304"/>
    </location>
</feature>
<dbReference type="Pfam" id="PF10317">
    <property type="entry name" value="7TM_GPCR_Srd"/>
    <property type="match status" value="1"/>
</dbReference>
<gene>
    <name evidence="7" type="ORF">PMAYCL1PPCAC_00022</name>
</gene>
<dbReference type="PANTHER" id="PTHR22945:SF40">
    <property type="entry name" value="SERPENTINE RECEPTOR, CLASS D (DELTA)-RELATED"/>
    <property type="match status" value="1"/>
</dbReference>
<comment type="subcellular location">
    <subcellularLocation>
        <location evidence="1">Membrane</location>
        <topology evidence="1">Multi-pass membrane protein</topology>
    </subcellularLocation>
</comment>
<evidence type="ECO:0008006" key="9">
    <source>
        <dbReference type="Google" id="ProtNLM"/>
    </source>
</evidence>
<evidence type="ECO:0000256" key="2">
    <source>
        <dbReference type="ARBA" id="ARBA00009166"/>
    </source>
</evidence>
<dbReference type="GO" id="GO:0016020">
    <property type="term" value="C:membrane"/>
    <property type="evidence" value="ECO:0007669"/>
    <property type="project" value="UniProtKB-SubCell"/>
</dbReference>
<feature type="transmembrane region" description="Helical" evidence="6">
    <location>
        <begin position="143"/>
        <end position="166"/>
    </location>
</feature>
<sequence length="311" mass="34309">SAYFSALSSFNMRTGDLLHLIFLSLLDGSAIVVNVILITAIVKSTPSLMKPYFVLILFTSIVDCTAAFMSLMAGVIVTNIEGSIIFVYIGPCNLIAPAFCYAAQAIHVQSIGESCVLLLVSFSYKLISFRLASSNGPQSKSRVALICICLIATIPAVIASVTFSLAPTPPPQSLIENPELQGRLFSVFNMTSAQVLSEENALSRGSIAYIIFLYLIASPALFVLRRKLLQKIRSMGSITDPNRHKEIFRSLTLHMFMPLTFSIGFMFWLLDFFGVCHVEILHRLIMPISSTFTIISPLIIIYSLPPYKKYV</sequence>
<feature type="transmembrane region" description="Helical" evidence="6">
    <location>
        <begin position="84"/>
        <end position="104"/>
    </location>
</feature>
<feature type="transmembrane region" description="Helical" evidence="6">
    <location>
        <begin position="251"/>
        <end position="270"/>
    </location>
</feature>
<reference evidence="8" key="1">
    <citation type="submission" date="2022-10" db="EMBL/GenBank/DDBJ databases">
        <title>Genome assembly of Pristionchus species.</title>
        <authorList>
            <person name="Yoshida K."/>
            <person name="Sommer R.J."/>
        </authorList>
    </citation>
    <scope>NUCLEOTIDE SEQUENCE [LARGE SCALE GENOMIC DNA]</scope>
    <source>
        <strain evidence="8">RS5460</strain>
    </source>
</reference>
<dbReference type="EMBL" id="BTRK01000001">
    <property type="protein sequence ID" value="GMR29827.1"/>
    <property type="molecule type" value="Genomic_DNA"/>
</dbReference>
<dbReference type="Proteomes" id="UP001328107">
    <property type="component" value="Unassembled WGS sequence"/>
</dbReference>
<comment type="similarity">
    <text evidence="2">Belongs to the nematode receptor-like protein srd family.</text>
</comment>
<evidence type="ECO:0000313" key="7">
    <source>
        <dbReference type="EMBL" id="GMR29827.1"/>
    </source>
</evidence>
<feature type="transmembrane region" description="Helical" evidence="6">
    <location>
        <begin position="53"/>
        <end position="77"/>
    </location>
</feature>
<evidence type="ECO:0000256" key="6">
    <source>
        <dbReference type="SAM" id="Phobius"/>
    </source>
</evidence>
<accession>A0AAN4YVK7</accession>
<evidence type="ECO:0000256" key="5">
    <source>
        <dbReference type="ARBA" id="ARBA00023136"/>
    </source>
</evidence>
<keyword evidence="3 6" id="KW-0812">Transmembrane</keyword>
<dbReference type="AlphaFoldDB" id="A0AAN4YVK7"/>
<protein>
    <recommendedName>
        <fullName evidence="9">G protein-coupled receptor</fullName>
    </recommendedName>
</protein>
<keyword evidence="8" id="KW-1185">Reference proteome</keyword>
<keyword evidence="4 6" id="KW-1133">Transmembrane helix</keyword>
<keyword evidence="5 6" id="KW-0472">Membrane</keyword>
<evidence type="ECO:0000256" key="1">
    <source>
        <dbReference type="ARBA" id="ARBA00004141"/>
    </source>
</evidence>
<dbReference type="InterPro" id="IPR019421">
    <property type="entry name" value="7TM_GPCR_serpentine_rcpt_Srd"/>
</dbReference>
<feature type="transmembrane region" description="Helical" evidence="6">
    <location>
        <begin position="110"/>
        <end position="131"/>
    </location>
</feature>
<feature type="transmembrane region" description="Helical" evidence="6">
    <location>
        <begin position="20"/>
        <end position="41"/>
    </location>
</feature>
<name>A0AAN4YVK7_9BILA</name>
<feature type="non-terminal residue" evidence="7">
    <location>
        <position position="311"/>
    </location>
</feature>